<gene>
    <name evidence="6" type="ORF">GJG86_13570</name>
</gene>
<feature type="domain" description="HTH luxR-type" evidence="5">
    <location>
        <begin position="415"/>
        <end position="480"/>
    </location>
</feature>
<comment type="caution">
    <text evidence="6">The sequence shown here is derived from an EMBL/GenBank/DDBJ whole genome shotgun (WGS) entry which is preliminary data.</text>
</comment>
<name>A0A6N7RRI3_9ACTN</name>
<feature type="transmembrane region" description="Helical" evidence="4">
    <location>
        <begin position="147"/>
        <end position="165"/>
    </location>
</feature>
<keyword evidence="4" id="KW-1133">Transmembrane helix</keyword>
<dbReference type="PRINTS" id="PR00038">
    <property type="entry name" value="HTHLUXR"/>
</dbReference>
<keyword evidence="2" id="KW-0238">DNA-binding</keyword>
<dbReference type="PROSITE" id="PS50043">
    <property type="entry name" value="HTH_LUXR_2"/>
    <property type="match status" value="1"/>
</dbReference>
<evidence type="ECO:0000259" key="5">
    <source>
        <dbReference type="PROSITE" id="PS50043"/>
    </source>
</evidence>
<evidence type="ECO:0000313" key="6">
    <source>
        <dbReference type="EMBL" id="MRX83511.1"/>
    </source>
</evidence>
<dbReference type="RefSeq" id="WP_154334333.1">
    <property type="nucleotide sequence ID" value="NZ_VTFY01000012.1"/>
</dbReference>
<evidence type="ECO:0000256" key="1">
    <source>
        <dbReference type="ARBA" id="ARBA00023015"/>
    </source>
</evidence>
<evidence type="ECO:0000313" key="7">
    <source>
        <dbReference type="Proteomes" id="UP000438093"/>
    </source>
</evidence>
<dbReference type="Proteomes" id="UP000438093">
    <property type="component" value="Unassembled WGS sequence"/>
</dbReference>
<evidence type="ECO:0000256" key="2">
    <source>
        <dbReference type="ARBA" id="ARBA00023125"/>
    </source>
</evidence>
<dbReference type="InterPro" id="IPR036388">
    <property type="entry name" value="WH-like_DNA-bd_sf"/>
</dbReference>
<dbReference type="CDD" id="cd06170">
    <property type="entry name" value="LuxR_C_like"/>
    <property type="match status" value="1"/>
</dbReference>
<proteinExistence type="predicted"/>
<feature type="transmembrane region" description="Helical" evidence="4">
    <location>
        <begin position="274"/>
        <end position="295"/>
    </location>
</feature>
<dbReference type="SUPFAM" id="SSF46894">
    <property type="entry name" value="C-terminal effector domain of the bipartite response regulators"/>
    <property type="match status" value="1"/>
</dbReference>
<accession>A0A6N7RRI3</accession>
<feature type="transmembrane region" description="Helical" evidence="4">
    <location>
        <begin position="301"/>
        <end position="323"/>
    </location>
</feature>
<feature type="transmembrane region" description="Helical" evidence="4">
    <location>
        <begin position="12"/>
        <end position="34"/>
    </location>
</feature>
<protein>
    <recommendedName>
        <fullName evidence="5">HTH luxR-type domain-containing protein</fullName>
    </recommendedName>
</protein>
<dbReference type="PANTHER" id="PTHR44688:SF16">
    <property type="entry name" value="DNA-BINDING TRANSCRIPTIONAL ACTIVATOR DEVR_DOSR"/>
    <property type="match status" value="1"/>
</dbReference>
<feature type="transmembrane region" description="Helical" evidence="4">
    <location>
        <begin position="212"/>
        <end position="232"/>
    </location>
</feature>
<keyword evidence="3" id="KW-0804">Transcription</keyword>
<dbReference type="GO" id="GO:0003677">
    <property type="term" value="F:DNA binding"/>
    <property type="evidence" value="ECO:0007669"/>
    <property type="project" value="UniProtKB-KW"/>
</dbReference>
<feature type="transmembrane region" description="Helical" evidence="4">
    <location>
        <begin position="87"/>
        <end position="105"/>
    </location>
</feature>
<dbReference type="GO" id="GO:0006355">
    <property type="term" value="P:regulation of DNA-templated transcription"/>
    <property type="evidence" value="ECO:0007669"/>
    <property type="project" value="InterPro"/>
</dbReference>
<dbReference type="Gene3D" id="1.10.10.10">
    <property type="entry name" value="Winged helix-like DNA-binding domain superfamily/Winged helix DNA-binding domain"/>
    <property type="match status" value="1"/>
</dbReference>
<dbReference type="PANTHER" id="PTHR44688">
    <property type="entry name" value="DNA-BINDING TRANSCRIPTIONAL ACTIVATOR DEVR_DOSR"/>
    <property type="match status" value="1"/>
</dbReference>
<dbReference type="InterPro" id="IPR016032">
    <property type="entry name" value="Sig_transdc_resp-reg_C-effctor"/>
</dbReference>
<keyword evidence="4" id="KW-0812">Transmembrane</keyword>
<feature type="transmembrane region" description="Helical" evidence="4">
    <location>
        <begin position="117"/>
        <end position="135"/>
    </location>
</feature>
<dbReference type="SMART" id="SM00421">
    <property type="entry name" value="HTH_LUXR"/>
    <property type="match status" value="1"/>
</dbReference>
<dbReference type="Pfam" id="PF00196">
    <property type="entry name" value="GerE"/>
    <property type="match status" value="1"/>
</dbReference>
<feature type="transmembrane region" description="Helical" evidence="4">
    <location>
        <begin position="244"/>
        <end position="262"/>
    </location>
</feature>
<feature type="transmembrane region" description="Helical" evidence="4">
    <location>
        <begin position="335"/>
        <end position="359"/>
    </location>
</feature>
<dbReference type="EMBL" id="VTFY01000012">
    <property type="protein sequence ID" value="MRX83511.1"/>
    <property type="molecule type" value="Genomic_DNA"/>
</dbReference>
<evidence type="ECO:0000256" key="3">
    <source>
        <dbReference type="ARBA" id="ARBA00023163"/>
    </source>
</evidence>
<keyword evidence="1" id="KW-0805">Transcription regulation</keyword>
<keyword evidence="4" id="KW-0472">Membrane</keyword>
<feature type="transmembrane region" description="Helical" evidence="4">
    <location>
        <begin position="54"/>
        <end position="75"/>
    </location>
</feature>
<evidence type="ECO:0000256" key="4">
    <source>
        <dbReference type="SAM" id="Phobius"/>
    </source>
</evidence>
<feature type="transmembrane region" description="Helical" evidence="4">
    <location>
        <begin position="171"/>
        <end position="191"/>
    </location>
</feature>
<dbReference type="AlphaFoldDB" id="A0A6N7RRI3"/>
<keyword evidence="7" id="KW-1185">Reference proteome</keyword>
<feature type="transmembrane region" description="Helical" evidence="4">
    <location>
        <begin position="365"/>
        <end position="384"/>
    </location>
</feature>
<organism evidence="6 7">
    <name type="scientific">Eggerthella guodeyinii</name>
    <dbReference type="NCBI Taxonomy" id="2690837"/>
    <lineage>
        <taxon>Bacteria</taxon>
        <taxon>Bacillati</taxon>
        <taxon>Actinomycetota</taxon>
        <taxon>Coriobacteriia</taxon>
        <taxon>Eggerthellales</taxon>
        <taxon>Eggerthellaceae</taxon>
        <taxon>Eggerthella</taxon>
    </lineage>
</organism>
<dbReference type="InterPro" id="IPR000792">
    <property type="entry name" value="Tscrpt_reg_LuxR_C"/>
</dbReference>
<sequence length="484" mass="51355">MKEGILQKVRRDLPAVSLGEGATSAAGLALFFVWNLTDIYADPLIGAGSAAQGFAWLHVVSSLCNICGYLLAALLFSRLARSRARAVACAAAVAVGIATLALYAFSSWGLVDAGAALALYRGLTRLCSASVIVAWGMRFSRMEAHELTMRALAAFALAALGYLFLNALTGGVRAILLAALLPTSAFLLLSAGGGCGEGAPRKEGGARSFLSLTWRVLIILFLMGVIAWTVIIGAQQRQALGPHIGSYVAVVSLAVAAALLLLAVSCRGMLSYSYIYKIVLPLVMAGVLLVGSFSLTMGVGFTLVSVGYTCLDLFCFVMVAEACQRTGVNAAMAFGWYRALECSVPLFALGVLCVVEALGGTQGGSFLDSFGVACALAIAVSFLLDGRRVFEGGQRESSVEYPKIEIVQFAAQCEEAIRKYGLTEREAEVLGLIVRGRSVPHISERLHISKTTTKTHVAHIYQKFGVRDRQEMIDLIEMIEAPNS</sequence>
<reference evidence="7" key="1">
    <citation type="submission" date="2019-08" db="EMBL/GenBank/DDBJ databases">
        <title>Arthrobacter sp. nov., isolated from plateau pika and Tibetan wild ass.</title>
        <authorList>
            <person name="Ge Y."/>
        </authorList>
    </citation>
    <scope>NUCLEOTIDE SEQUENCE [LARGE SCALE GENOMIC DNA]</scope>
    <source>
        <strain evidence="7">HF-4214</strain>
    </source>
</reference>